<organism evidence="1 2">
    <name type="scientific">Noviherbaspirillum galbum</name>
    <dbReference type="NCBI Taxonomy" id="2709383"/>
    <lineage>
        <taxon>Bacteria</taxon>
        <taxon>Pseudomonadati</taxon>
        <taxon>Pseudomonadota</taxon>
        <taxon>Betaproteobacteria</taxon>
        <taxon>Burkholderiales</taxon>
        <taxon>Oxalobacteraceae</taxon>
        <taxon>Noviherbaspirillum</taxon>
    </lineage>
</organism>
<sequence>MSCYFPKTKGDRVYQGSTFKVPALRKLCPVDAYLDWASTNGWDLKTLMQYVGWKDVKSAMRYVDAADPFARSGLKALPAAE</sequence>
<dbReference type="GO" id="GO:0003677">
    <property type="term" value="F:DNA binding"/>
    <property type="evidence" value="ECO:0007669"/>
    <property type="project" value="InterPro"/>
</dbReference>
<evidence type="ECO:0000313" key="2">
    <source>
        <dbReference type="Proteomes" id="UP000482155"/>
    </source>
</evidence>
<keyword evidence="2" id="KW-1185">Reference proteome</keyword>
<dbReference type="RefSeq" id="WP_163967174.1">
    <property type="nucleotide sequence ID" value="NZ_JAAIVB010000069.1"/>
</dbReference>
<dbReference type="InterPro" id="IPR011010">
    <property type="entry name" value="DNA_brk_join_enz"/>
</dbReference>
<reference evidence="1 2" key="1">
    <citation type="submission" date="2020-02" db="EMBL/GenBank/DDBJ databases">
        <authorList>
            <person name="Kim M.K."/>
        </authorList>
    </citation>
    <scope>NUCLEOTIDE SEQUENCE [LARGE SCALE GENOMIC DNA]</scope>
    <source>
        <strain evidence="1 2">17J57-3</strain>
    </source>
</reference>
<protein>
    <submittedName>
        <fullName evidence="1">Uncharacterized protein</fullName>
    </submittedName>
</protein>
<evidence type="ECO:0000313" key="1">
    <source>
        <dbReference type="EMBL" id="NEX63353.1"/>
    </source>
</evidence>
<gene>
    <name evidence="1" type="ORF">G3574_19915</name>
</gene>
<accession>A0A6B3SRH8</accession>
<dbReference type="EMBL" id="JAAIVB010000069">
    <property type="protein sequence ID" value="NEX63353.1"/>
    <property type="molecule type" value="Genomic_DNA"/>
</dbReference>
<comment type="caution">
    <text evidence="1">The sequence shown here is derived from an EMBL/GenBank/DDBJ whole genome shotgun (WGS) entry which is preliminary data.</text>
</comment>
<dbReference type="Proteomes" id="UP000482155">
    <property type="component" value="Unassembled WGS sequence"/>
</dbReference>
<dbReference type="AlphaFoldDB" id="A0A6B3SRH8"/>
<name>A0A6B3SRH8_9BURK</name>
<proteinExistence type="predicted"/>
<dbReference type="SUPFAM" id="SSF56349">
    <property type="entry name" value="DNA breaking-rejoining enzymes"/>
    <property type="match status" value="1"/>
</dbReference>